<keyword evidence="1 2" id="KW-0597">Phosphoprotein</keyword>
<evidence type="ECO:0000259" key="5">
    <source>
        <dbReference type="PROSITE" id="PS50110"/>
    </source>
</evidence>
<feature type="compositionally biased region" description="Basic and acidic residues" evidence="3">
    <location>
        <begin position="301"/>
        <end position="312"/>
    </location>
</feature>
<dbReference type="CDD" id="cd00082">
    <property type="entry name" value="HisKA"/>
    <property type="match status" value="1"/>
</dbReference>
<dbReference type="InterPro" id="IPR000700">
    <property type="entry name" value="PAS-assoc_C"/>
</dbReference>
<dbReference type="InterPro" id="IPR003661">
    <property type="entry name" value="HisK_dim/P_dom"/>
</dbReference>
<dbReference type="Proteomes" id="UP000811619">
    <property type="component" value="Unassembled WGS sequence"/>
</dbReference>
<dbReference type="PROSITE" id="PS50113">
    <property type="entry name" value="PAC"/>
    <property type="match status" value="1"/>
</dbReference>
<dbReference type="SUPFAM" id="SSF55874">
    <property type="entry name" value="ATPase domain of HSP90 chaperone/DNA topoisomerase II/histidine kinase"/>
    <property type="match status" value="1"/>
</dbReference>
<comment type="caution">
    <text evidence="7">The sequence shown here is derived from an EMBL/GenBank/DDBJ whole genome shotgun (WGS) entry which is preliminary data.</text>
</comment>
<name>A0A8K0NID1_9HYPO</name>
<dbReference type="InterPro" id="IPR005467">
    <property type="entry name" value="His_kinase_dom"/>
</dbReference>
<feature type="region of interest" description="Disordered" evidence="3">
    <location>
        <begin position="239"/>
        <end position="359"/>
    </location>
</feature>
<dbReference type="SUPFAM" id="SSF47384">
    <property type="entry name" value="Homodimeric domain of signal transducing histidine kinase"/>
    <property type="match status" value="1"/>
</dbReference>
<evidence type="ECO:0000259" key="4">
    <source>
        <dbReference type="PROSITE" id="PS50109"/>
    </source>
</evidence>
<dbReference type="InterPro" id="IPR035965">
    <property type="entry name" value="PAS-like_dom_sf"/>
</dbReference>
<dbReference type="InterPro" id="IPR001789">
    <property type="entry name" value="Sig_transdc_resp-reg_receiver"/>
</dbReference>
<organism evidence="7 8">
    <name type="scientific">Claviceps africana</name>
    <dbReference type="NCBI Taxonomy" id="83212"/>
    <lineage>
        <taxon>Eukaryota</taxon>
        <taxon>Fungi</taxon>
        <taxon>Dikarya</taxon>
        <taxon>Ascomycota</taxon>
        <taxon>Pezizomycotina</taxon>
        <taxon>Sordariomycetes</taxon>
        <taxon>Hypocreomycetidae</taxon>
        <taxon>Hypocreales</taxon>
        <taxon>Clavicipitaceae</taxon>
        <taxon>Claviceps</taxon>
    </lineage>
</organism>
<reference evidence="7" key="1">
    <citation type="journal article" date="2020" name="bioRxiv">
        <title>Whole genome comparisons of ergot fungi reveals the divergence and evolution of species within the genus Claviceps are the result of varying mechanisms driving genome evolution and host range expansion.</title>
        <authorList>
            <person name="Wyka S.A."/>
            <person name="Mondo S.J."/>
            <person name="Liu M."/>
            <person name="Dettman J."/>
            <person name="Nalam V."/>
            <person name="Broders K.D."/>
        </authorList>
    </citation>
    <scope>NUCLEOTIDE SEQUENCE</scope>
    <source>
        <strain evidence="7">CCC 489</strain>
    </source>
</reference>
<dbReference type="SMART" id="SM00388">
    <property type="entry name" value="HisKA"/>
    <property type="match status" value="1"/>
</dbReference>
<dbReference type="InterPro" id="IPR011006">
    <property type="entry name" value="CheY-like_superfamily"/>
</dbReference>
<dbReference type="CDD" id="cd00130">
    <property type="entry name" value="PAS"/>
    <property type="match status" value="1"/>
</dbReference>
<feature type="compositionally biased region" description="Polar residues" evidence="3">
    <location>
        <begin position="334"/>
        <end position="343"/>
    </location>
</feature>
<feature type="modified residue" description="4-aspartylphosphate" evidence="2">
    <location>
        <position position="1570"/>
    </location>
</feature>
<feature type="domain" description="Histidine kinase" evidence="4">
    <location>
        <begin position="1178"/>
        <end position="1452"/>
    </location>
</feature>
<dbReference type="EMBL" id="SRPY01000116">
    <property type="protein sequence ID" value="KAG5928444.1"/>
    <property type="molecule type" value="Genomic_DNA"/>
</dbReference>
<dbReference type="InterPro" id="IPR036097">
    <property type="entry name" value="HisK_dim/P_sf"/>
</dbReference>
<feature type="domain" description="PAC" evidence="6">
    <location>
        <begin position="1103"/>
        <end position="1160"/>
    </location>
</feature>
<dbReference type="InterPro" id="IPR058846">
    <property type="entry name" value="PAS-like"/>
</dbReference>
<proteinExistence type="predicted"/>
<keyword evidence="8" id="KW-1185">Reference proteome</keyword>
<dbReference type="SMART" id="SM00448">
    <property type="entry name" value="REC"/>
    <property type="match status" value="1"/>
</dbReference>
<dbReference type="Pfam" id="PF26131">
    <property type="entry name" value="PAS-like"/>
    <property type="match status" value="1"/>
</dbReference>
<evidence type="ECO:0000256" key="3">
    <source>
        <dbReference type="SAM" id="MobiDB-lite"/>
    </source>
</evidence>
<dbReference type="Gene3D" id="3.40.50.2300">
    <property type="match status" value="1"/>
</dbReference>
<evidence type="ECO:0000259" key="6">
    <source>
        <dbReference type="PROSITE" id="PS50113"/>
    </source>
</evidence>
<gene>
    <name evidence="7" type="ORF">E4U42_000648</name>
</gene>
<feature type="region of interest" description="Disordered" evidence="3">
    <location>
        <begin position="532"/>
        <end position="555"/>
    </location>
</feature>
<sequence length="1653" mass="182766">MHASNVRIHPTISTRTSPLRLRVRCHLDLAANQAEPVIFPTSIQQSSRPTFGTANGPTLFCLIAQLTVLVLQQPPDQRPTSARPLPSLHPRIGRFLSPSPAPLNESRQSQLGVFVHLCASILHLPCIFLHLPASPCISMHEKEHLSFPHTSSPFKPTLTFASESGIRSTSDDASARSSDSTTTLPATGASRNGPTNDALAASACLAQTSSIRHSLHSFVPWSRSANHHGRPALLANRRKSMSTAIARQWPSRPTATSTPAPSPSCAVEEAPPRPAGESIKRKSELHRSSGAAMEPTHFKKARLESPPPRRFEISSTTSCPAVPSLNRDGPQSPLFFSNTSSRTGGRPTGPSADNSTSMLYRDPEDVANDVTTVKLPYANVNSMSSVISGSTATGSLGSSIDLSVPAFSPDARIASPSLAQIQSIGAIELVEQDDRPTFLIDLLNATQSTSSGLRLLVLYCNASLRSSQDLTRLVGSEAGDLDDVGSHDRFISWATFLPSGRSSMDSTSTASHVYGGLHWSCNTIRQRYRFISANSRPSRRPSTRPGSPLSHTVENLPMTTSNSILLQPAPTTPAVDTPADDTVEPPFSSSDYFGDAAFGQQHEDVVMDCLPETCVNDSTAVPLRHPDDFTNQVLQVQPVKHFFDWTRLPLDDSLPEHIKFAKTRDWASTPLGPMADWPTDLRTMSSLVMATPHPAAMYWGPEYVIIYNEAYISLAGQKHPQLMGSRYRDAWAEIWDEIEPIVENAWKSGQSTMKHDNRLFIKRDGFLEETFFSWALMPLVGSDGDVVGLYNPCFENTRRKVNERRMHTLREIGEKVAAATTVTEFWPKLLAGLEYNEYDLPFSLIYSAKEDTESEVSSLHSGSMAPSSQFNLEGSLGIPADHVAAPATLDFKTSEDGFAPYMRQSLSTGGTPVVLSEKEGTLPTHLLKDIDWRGCRQQCTTVVVFPVIPTTTKEAVAGFIVLGANPRRPYDDDYQLFVQLLSRQLATSLASVVLFEEEIRRGQRAARLAALDRQELSMQLIERTQQATESEYRFTRMAEFAPVGMFIADAQGTINYCNDMWWQISRHTRSQDAESDWMTSVRDEDMPRLEAAWANLINEKVTISLEFRFKCCQQRNGTTIDTWVLMSAFPERKPDGTLKSIFGCITDISSQKWAEKVQNERREEAVELKRQQENFIDITSHEMRNPLSAILQCADQIVSNISSFDSHGKGRDVEELLDRCLDAANTVNLCASHQKRIVNDILTLSKLDSHLLAVTPGDEQPVKVVQLALKMFEPELIAHDIEFECNVDDSFVRHGISWVKLDPSRLSQVLINLMTNAIKFTQGRARRKITVNLSASKDISEITQRGVLYFDKNESQRNTSMDINDKVEWGTGELINLHCSVEDTGPGLAEEEMKLLFQRFQQATPRTHVQYGGSGLGLFISRILTEMQGGQIGVSSKRGVGSKFNFYIQCRRCVNPPANSETISSLRFGRKNATTTSNPEPTTTTMLRTADPSLSRGGKSASSPARAPFDVLIVEDNIVNQKVLQRQLQQCGNKTSVANHGFEALQSLQKSRFWTGQERSGSDISVILMDLEMPVMDGITCARKIRELEREGTIVAHIPIIAVTAYARPEQIESAKAAGIDDIISKPFRVAELLPKIEELVTKYENLSVRTQA</sequence>
<feature type="compositionally biased region" description="Basic and acidic residues" evidence="3">
    <location>
        <begin position="278"/>
        <end position="287"/>
    </location>
</feature>
<dbReference type="PROSITE" id="PS50109">
    <property type="entry name" value="HIS_KIN"/>
    <property type="match status" value="1"/>
</dbReference>
<dbReference type="Pfam" id="PF02518">
    <property type="entry name" value="HATPase_c"/>
    <property type="match status" value="1"/>
</dbReference>
<dbReference type="Gene3D" id="1.10.287.130">
    <property type="match status" value="1"/>
</dbReference>
<evidence type="ECO:0000256" key="2">
    <source>
        <dbReference type="PROSITE-ProRule" id="PRU00169"/>
    </source>
</evidence>
<protein>
    <recommendedName>
        <fullName evidence="9">Sensory transduction histidine kinase</fullName>
    </recommendedName>
</protein>
<dbReference type="GO" id="GO:0000155">
    <property type="term" value="F:phosphorelay sensor kinase activity"/>
    <property type="evidence" value="ECO:0007669"/>
    <property type="project" value="InterPro"/>
</dbReference>
<dbReference type="InterPro" id="IPR036890">
    <property type="entry name" value="HATPase_C_sf"/>
</dbReference>
<feature type="compositionally biased region" description="Low complexity" evidence="3">
    <location>
        <begin position="1474"/>
        <end position="1485"/>
    </location>
</feature>
<dbReference type="Gene3D" id="3.30.450.20">
    <property type="entry name" value="PAS domain"/>
    <property type="match status" value="2"/>
</dbReference>
<accession>A0A8K0NID1</accession>
<dbReference type="InterPro" id="IPR050956">
    <property type="entry name" value="2C_system_His_kinase"/>
</dbReference>
<feature type="domain" description="Response regulatory" evidence="5">
    <location>
        <begin position="1510"/>
        <end position="1641"/>
    </location>
</feature>
<dbReference type="SMART" id="SM00387">
    <property type="entry name" value="HATPase_c"/>
    <property type="match status" value="1"/>
</dbReference>
<dbReference type="PANTHER" id="PTHR43719:SF30">
    <property type="entry name" value="TWO-COMPONENT SYSTEM RESPONSE REGULATOR"/>
    <property type="match status" value="1"/>
</dbReference>
<evidence type="ECO:0000313" key="7">
    <source>
        <dbReference type="EMBL" id="KAG5928444.1"/>
    </source>
</evidence>
<dbReference type="Pfam" id="PF13188">
    <property type="entry name" value="PAS_8"/>
    <property type="match status" value="1"/>
</dbReference>
<dbReference type="CDD" id="cd17546">
    <property type="entry name" value="REC_hyHK_CKI1_RcsC-like"/>
    <property type="match status" value="1"/>
</dbReference>
<evidence type="ECO:0000313" key="8">
    <source>
        <dbReference type="Proteomes" id="UP000811619"/>
    </source>
</evidence>
<dbReference type="Gene3D" id="3.30.565.10">
    <property type="entry name" value="Histidine kinase-like ATPase, C-terminal domain"/>
    <property type="match status" value="1"/>
</dbReference>
<dbReference type="SMART" id="SM00091">
    <property type="entry name" value="PAS"/>
    <property type="match status" value="1"/>
</dbReference>
<dbReference type="SUPFAM" id="SSF52172">
    <property type="entry name" value="CheY-like"/>
    <property type="match status" value="1"/>
</dbReference>
<dbReference type="InterPro" id="IPR004358">
    <property type="entry name" value="Sig_transdc_His_kin-like_C"/>
</dbReference>
<dbReference type="Pfam" id="PF00072">
    <property type="entry name" value="Response_reg"/>
    <property type="match status" value="1"/>
</dbReference>
<feature type="region of interest" description="Disordered" evidence="3">
    <location>
        <begin position="1465"/>
        <end position="1504"/>
    </location>
</feature>
<dbReference type="PROSITE" id="PS50110">
    <property type="entry name" value="RESPONSE_REGULATORY"/>
    <property type="match status" value="1"/>
</dbReference>
<dbReference type="PRINTS" id="PR00344">
    <property type="entry name" value="BCTRLSENSOR"/>
</dbReference>
<dbReference type="SUPFAM" id="SSF55785">
    <property type="entry name" value="PYP-like sensor domain (PAS domain)"/>
    <property type="match status" value="1"/>
</dbReference>
<evidence type="ECO:0000256" key="1">
    <source>
        <dbReference type="ARBA" id="ARBA00022553"/>
    </source>
</evidence>
<dbReference type="OrthoDB" id="60033at2759"/>
<dbReference type="NCBIfam" id="TIGR00229">
    <property type="entry name" value="sensory_box"/>
    <property type="match status" value="1"/>
</dbReference>
<dbReference type="InterPro" id="IPR000014">
    <property type="entry name" value="PAS"/>
</dbReference>
<dbReference type="InterPro" id="IPR003594">
    <property type="entry name" value="HATPase_dom"/>
</dbReference>
<evidence type="ECO:0008006" key="9">
    <source>
        <dbReference type="Google" id="ProtNLM"/>
    </source>
</evidence>
<feature type="compositionally biased region" description="Low complexity" evidence="3">
    <location>
        <begin position="250"/>
        <end position="266"/>
    </location>
</feature>
<dbReference type="Pfam" id="PF00512">
    <property type="entry name" value="HisKA"/>
    <property type="match status" value="1"/>
</dbReference>
<dbReference type="PANTHER" id="PTHR43719">
    <property type="entry name" value="TWO-COMPONENT HISTIDINE KINASE"/>
    <property type="match status" value="1"/>
</dbReference>
<feature type="region of interest" description="Disordered" evidence="3">
    <location>
        <begin position="165"/>
        <end position="195"/>
    </location>
</feature>